<dbReference type="EMBL" id="JAAMPC010000010">
    <property type="protein sequence ID" value="KAG2287468.1"/>
    <property type="molecule type" value="Genomic_DNA"/>
</dbReference>
<reference evidence="1 2" key="1">
    <citation type="submission" date="2020-02" db="EMBL/GenBank/DDBJ databases">
        <authorList>
            <person name="Ma Q."/>
            <person name="Huang Y."/>
            <person name="Song X."/>
            <person name="Pei D."/>
        </authorList>
    </citation>
    <scope>NUCLEOTIDE SEQUENCE [LARGE SCALE GENOMIC DNA]</scope>
    <source>
        <strain evidence="1">Sxm20200214</strain>
        <tissue evidence="1">Leaf</tissue>
    </source>
</reference>
<keyword evidence="2" id="KW-1185">Reference proteome</keyword>
<dbReference type="AlphaFoldDB" id="A0A8X7RDZ8"/>
<organism evidence="1 2">
    <name type="scientific">Brassica carinata</name>
    <name type="common">Ethiopian mustard</name>
    <name type="synonym">Abyssinian cabbage</name>
    <dbReference type="NCBI Taxonomy" id="52824"/>
    <lineage>
        <taxon>Eukaryota</taxon>
        <taxon>Viridiplantae</taxon>
        <taxon>Streptophyta</taxon>
        <taxon>Embryophyta</taxon>
        <taxon>Tracheophyta</taxon>
        <taxon>Spermatophyta</taxon>
        <taxon>Magnoliopsida</taxon>
        <taxon>eudicotyledons</taxon>
        <taxon>Gunneridae</taxon>
        <taxon>Pentapetalae</taxon>
        <taxon>rosids</taxon>
        <taxon>malvids</taxon>
        <taxon>Brassicales</taxon>
        <taxon>Brassicaceae</taxon>
        <taxon>Brassiceae</taxon>
        <taxon>Brassica</taxon>
    </lineage>
</organism>
<gene>
    <name evidence="1" type="ORF">Bca52824_047072</name>
</gene>
<proteinExistence type="predicted"/>
<name>A0A8X7RDZ8_BRACI</name>
<dbReference type="OrthoDB" id="1129285at2759"/>
<accession>A0A8X7RDZ8</accession>
<dbReference type="Proteomes" id="UP000886595">
    <property type="component" value="Unassembled WGS sequence"/>
</dbReference>
<evidence type="ECO:0000313" key="2">
    <source>
        <dbReference type="Proteomes" id="UP000886595"/>
    </source>
</evidence>
<comment type="caution">
    <text evidence="1">The sequence shown here is derived from an EMBL/GenBank/DDBJ whole genome shotgun (WGS) entry which is preliminary data.</text>
</comment>
<evidence type="ECO:0000313" key="1">
    <source>
        <dbReference type="EMBL" id="KAG2287468.1"/>
    </source>
</evidence>
<protein>
    <submittedName>
        <fullName evidence="1">Uncharacterized protein</fullName>
    </submittedName>
</protein>
<sequence length="72" mass="8363">MIMDPADERTDCKRKLEHINLLRYVSDSEHGMPKRCACGGRMIHEVRVKDEFDTQPGKRFFSCVNYETASVL</sequence>